<reference evidence="1 2" key="1">
    <citation type="submission" date="2018-03" db="EMBL/GenBank/DDBJ databases">
        <title>Genomic Encyclopedia of Archaeal and Bacterial Type Strains, Phase II (KMG-II): from individual species to whole genera.</title>
        <authorList>
            <person name="Goeker M."/>
        </authorList>
    </citation>
    <scope>NUCLEOTIDE SEQUENCE [LARGE SCALE GENOMIC DNA]</scope>
    <source>
        <strain evidence="1 2">DSM 100065</strain>
    </source>
</reference>
<evidence type="ECO:0000313" key="2">
    <source>
        <dbReference type="Proteomes" id="UP000237752"/>
    </source>
</evidence>
<organism evidence="1 2">
    <name type="scientific">Antricoccus suffuscus</name>
    <dbReference type="NCBI Taxonomy" id="1629062"/>
    <lineage>
        <taxon>Bacteria</taxon>
        <taxon>Bacillati</taxon>
        <taxon>Actinomycetota</taxon>
        <taxon>Actinomycetes</taxon>
        <taxon>Geodermatophilales</taxon>
        <taxon>Antricoccaceae</taxon>
        <taxon>Antricoccus</taxon>
    </lineage>
</organism>
<dbReference type="EMBL" id="PVUE01000007">
    <property type="protein sequence ID" value="PRZ41885.1"/>
    <property type="molecule type" value="Genomic_DNA"/>
</dbReference>
<protein>
    <submittedName>
        <fullName evidence="1">Uncharacterized protein</fullName>
    </submittedName>
</protein>
<accession>A0A2T0ZZV5</accession>
<keyword evidence="2" id="KW-1185">Reference proteome</keyword>
<dbReference type="Proteomes" id="UP000237752">
    <property type="component" value="Unassembled WGS sequence"/>
</dbReference>
<evidence type="ECO:0000313" key="1">
    <source>
        <dbReference type="EMBL" id="PRZ41885.1"/>
    </source>
</evidence>
<proteinExistence type="predicted"/>
<dbReference type="AlphaFoldDB" id="A0A2T0ZZV5"/>
<name>A0A2T0ZZV5_9ACTN</name>
<comment type="caution">
    <text evidence="1">The sequence shown here is derived from an EMBL/GenBank/DDBJ whole genome shotgun (WGS) entry which is preliminary data.</text>
</comment>
<gene>
    <name evidence="1" type="ORF">CLV47_10711</name>
</gene>
<sequence length="35" mass="3961">MFCDQRILLTGSVNYPIAAPRPADIKYRVNPDPDL</sequence>